<dbReference type="PANTHER" id="PTHR35007">
    <property type="entry name" value="INTEGRAL MEMBRANE PROTEIN-RELATED"/>
    <property type="match status" value="1"/>
</dbReference>
<keyword evidence="2" id="KW-1003">Cell membrane</keyword>
<dbReference type="PANTHER" id="PTHR35007:SF2">
    <property type="entry name" value="PILUS ASSEMBLE PROTEIN"/>
    <property type="match status" value="1"/>
</dbReference>
<reference evidence="8 9" key="1">
    <citation type="journal article" date="2018" name="Int. J. Syst. Evol. Microbiol.">
        <title>Epidermidibacterium keratini gen. nov., sp. nov., a member of the family Sporichthyaceae, isolated from keratin epidermis.</title>
        <authorList>
            <person name="Lee D.G."/>
            <person name="Trujillo M.E."/>
            <person name="Kang S."/>
            <person name="Nam J.J."/>
            <person name="Kim Y.J."/>
        </authorList>
    </citation>
    <scope>NUCLEOTIDE SEQUENCE [LARGE SCALE GENOMIC DNA]</scope>
    <source>
        <strain evidence="8 9">EPI-7</strain>
    </source>
</reference>
<evidence type="ECO:0000313" key="9">
    <source>
        <dbReference type="Proteomes" id="UP000463857"/>
    </source>
</evidence>
<feature type="transmembrane region" description="Helical" evidence="6">
    <location>
        <begin position="6"/>
        <end position="26"/>
    </location>
</feature>
<sequence>MTMTVLGALLGLVAAGGLLLIITGAPPARTISLADRIAPYLRETPRPSRLIAPTHASGRGTLGRLTPQARRIAAAIDRWVGGSESVRRRLVALDDERTVEDIRFEQVVWAAIGLTTGALVGAVMSLLSGQVVVGSIALLAVAGLVGGVLGRDWWLTQQVRRRDERMLTEFPVVADLLALAVTAGEAPQAALERVSRLVGGELGRSIQRALADAKTGMPLAESLERMANASRLEPLSRFIDGIVVAMERGTPLADVLRAQAADVREQGKRRLLEAGGRKEVAMLVPVVFLVLPVTVLFALFPGLFSIIQLSR</sequence>
<dbReference type="Pfam" id="PF00482">
    <property type="entry name" value="T2SSF"/>
    <property type="match status" value="1"/>
</dbReference>
<evidence type="ECO:0000256" key="1">
    <source>
        <dbReference type="ARBA" id="ARBA00004651"/>
    </source>
</evidence>
<evidence type="ECO:0000256" key="6">
    <source>
        <dbReference type="SAM" id="Phobius"/>
    </source>
</evidence>
<proteinExistence type="predicted"/>
<organism evidence="8 9">
    <name type="scientific">Epidermidibacterium keratini</name>
    <dbReference type="NCBI Taxonomy" id="1891644"/>
    <lineage>
        <taxon>Bacteria</taxon>
        <taxon>Bacillati</taxon>
        <taxon>Actinomycetota</taxon>
        <taxon>Actinomycetes</taxon>
        <taxon>Sporichthyales</taxon>
        <taxon>Sporichthyaceae</taxon>
        <taxon>Epidermidibacterium</taxon>
    </lineage>
</organism>
<evidence type="ECO:0000256" key="2">
    <source>
        <dbReference type="ARBA" id="ARBA00022475"/>
    </source>
</evidence>
<evidence type="ECO:0000313" key="8">
    <source>
        <dbReference type="EMBL" id="QHB99594.1"/>
    </source>
</evidence>
<dbReference type="InterPro" id="IPR018076">
    <property type="entry name" value="T2SS_GspF_dom"/>
</dbReference>
<keyword evidence="4 6" id="KW-1133">Transmembrane helix</keyword>
<dbReference type="AlphaFoldDB" id="A0A7L4YK14"/>
<feature type="transmembrane region" description="Helical" evidence="6">
    <location>
        <begin position="107"/>
        <end position="127"/>
    </location>
</feature>
<gene>
    <name evidence="8" type="ORF">EK0264_04370</name>
</gene>
<keyword evidence="9" id="KW-1185">Reference proteome</keyword>
<feature type="transmembrane region" description="Helical" evidence="6">
    <location>
        <begin position="280"/>
        <end position="307"/>
    </location>
</feature>
<evidence type="ECO:0000256" key="5">
    <source>
        <dbReference type="ARBA" id="ARBA00023136"/>
    </source>
</evidence>
<keyword evidence="5 6" id="KW-0472">Membrane</keyword>
<accession>A0A7L4YK14</accession>
<dbReference type="EMBL" id="CP047156">
    <property type="protein sequence ID" value="QHB99594.1"/>
    <property type="molecule type" value="Genomic_DNA"/>
</dbReference>
<evidence type="ECO:0000256" key="4">
    <source>
        <dbReference type="ARBA" id="ARBA00022989"/>
    </source>
</evidence>
<dbReference type="RefSeq" id="WP_159543309.1">
    <property type="nucleotide sequence ID" value="NZ_CP047156.1"/>
</dbReference>
<feature type="transmembrane region" description="Helical" evidence="6">
    <location>
        <begin position="133"/>
        <end position="155"/>
    </location>
</feature>
<comment type="subcellular location">
    <subcellularLocation>
        <location evidence="1">Cell membrane</location>
        <topology evidence="1">Multi-pass membrane protein</topology>
    </subcellularLocation>
</comment>
<evidence type="ECO:0000259" key="7">
    <source>
        <dbReference type="Pfam" id="PF00482"/>
    </source>
</evidence>
<protein>
    <submittedName>
        <fullName evidence="8">Pilus assembly protein TadB</fullName>
    </submittedName>
</protein>
<dbReference type="OrthoDB" id="5185234at2"/>
<feature type="domain" description="Type II secretion system protein GspF" evidence="7">
    <location>
        <begin position="174"/>
        <end position="299"/>
    </location>
</feature>
<dbReference type="InParanoid" id="A0A7L4YK14"/>
<keyword evidence="3 6" id="KW-0812">Transmembrane</keyword>
<dbReference type="KEGG" id="eke:EK0264_04370"/>
<dbReference type="GO" id="GO:0005886">
    <property type="term" value="C:plasma membrane"/>
    <property type="evidence" value="ECO:0007669"/>
    <property type="project" value="UniProtKB-SubCell"/>
</dbReference>
<dbReference type="Proteomes" id="UP000463857">
    <property type="component" value="Chromosome"/>
</dbReference>
<name>A0A7L4YK14_9ACTN</name>
<evidence type="ECO:0000256" key="3">
    <source>
        <dbReference type="ARBA" id="ARBA00022692"/>
    </source>
</evidence>